<reference evidence="2 3" key="1">
    <citation type="submission" date="2019-06" db="EMBL/GenBank/DDBJ databases">
        <authorList>
            <person name="Srinivasan S."/>
        </authorList>
    </citation>
    <scope>NUCLEOTIDE SEQUENCE [LARGE SCALE GENOMIC DNA]</scope>
    <source>
        <strain evidence="2 3">17J68-5</strain>
    </source>
</reference>
<evidence type="ECO:0000313" key="2">
    <source>
        <dbReference type="EMBL" id="QDA62038.1"/>
    </source>
</evidence>
<protein>
    <recommendedName>
        <fullName evidence="1">Transcription regulator BetR N-terminal domain-containing protein</fullName>
    </recommendedName>
</protein>
<dbReference type="KEGG" id="hyj:FHG12_18875"/>
<dbReference type="InterPro" id="IPR013975">
    <property type="entry name" value="Tscrpt_reg_BetR_N"/>
</dbReference>
<dbReference type="RefSeq" id="WP_139517269.1">
    <property type="nucleotide sequence ID" value="NZ_CP040896.1"/>
</dbReference>
<gene>
    <name evidence="2" type="ORF">FHG12_18875</name>
</gene>
<name>A0A5B8A3Z9_9BACT</name>
<dbReference type="Pfam" id="PF08667">
    <property type="entry name" value="BetR"/>
    <property type="match status" value="1"/>
</dbReference>
<evidence type="ECO:0000259" key="1">
    <source>
        <dbReference type="Pfam" id="PF08667"/>
    </source>
</evidence>
<dbReference type="EMBL" id="CP040896">
    <property type="protein sequence ID" value="QDA62038.1"/>
    <property type="molecule type" value="Genomic_DNA"/>
</dbReference>
<dbReference type="AlphaFoldDB" id="A0A5B8A3Z9"/>
<feature type="domain" description="Transcription regulator BetR N-terminal" evidence="1">
    <location>
        <begin position="23"/>
        <end position="69"/>
    </location>
</feature>
<organism evidence="2 3">
    <name type="scientific">Hymenobacter jejuensis</name>
    <dbReference type="NCBI Taxonomy" id="2502781"/>
    <lineage>
        <taxon>Bacteria</taxon>
        <taxon>Pseudomonadati</taxon>
        <taxon>Bacteroidota</taxon>
        <taxon>Cytophagia</taxon>
        <taxon>Cytophagales</taxon>
        <taxon>Hymenobacteraceae</taxon>
        <taxon>Hymenobacter</taxon>
    </lineage>
</organism>
<dbReference type="Proteomes" id="UP000305398">
    <property type="component" value="Chromosome"/>
</dbReference>
<accession>A0A5B8A3Z9</accession>
<sequence>MDAPNAQVQFFQHLKVKLLPHQSLVEEVADVLDISTDSAYRRIRGEKPIDLTEVQKIGAHFKVSIDQFLFPQTEWLLFTGRPDMQPEDRMERWMLDVEKQLVLINSFPAAHIYFLIKDIPLFYHFQIPELAEFKFYFWMKSILHDEKLKGVKFRIGDERYRPLHAISQRIIRLYNKVPTTEIWNAESLNSTLRQITFFRDYGAFASDNDVALLYEKVAELIDYIEAQAELGAKFILGKGPTSPGPAYRLFVNELILGDNTFAADLGPTRLTFLNHSVLYFVGTADKGFNDFMFSNLENLMKKSTLISGTGEKERAQFFNSLRRTVQAHTVSVR</sequence>
<evidence type="ECO:0000313" key="3">
    <source>
        <dbReference type="Proteomes" id="UP000305398"/>
    </source>
</evidence>
<dbReference type="OrthoDB" id="1098026at2"/>
<proteinExistence type="predicted"/>
<keyword evidence="3" id="KW-1185">Reference proteome</keyword>